<feature type="domain" description="Acyl-CoA oxidase/dehydrogenase middle" evidence="4">
    <location>
        <begin position="124"/>
        <end position="216"/>
    </location>
</feature>
<evidence type="ECO:0000256" key="1">
    <source>
        <dbReference type="ARBA" id="ARBA00001974"/>
    </source>
</evidence>
<dbReference type="STRING" id="1993.SAMN04489713_112175"/>
<evidence type="ECO:0000256" key="3">
    <source>
        <dbReference type="ARBA" id="ARBA00023002"/>
    </source>
</evidence>
<dbReference type="AlphaFoldDB" id="A0A1I5NJY7"/>
<dbReference type="InParanoid" id="A0A1I5NJY7"/>
<dbReference type="InterPro" id="IPR037069">
    <property type="entry name" value="AcylCoA_DH/ox_N_sf"/>
</dbReference>
<proteinExistence type="predicted"/>
<dbReference type="Gene3D" id="2.40.110.10">
    <property type="entry name" value="Butyryl-CoA Dehydrogenase, subunit A, domain 2"/>
    <property type="match status" value="1"/>
</dbReference>
<dbReference type="EMBL" id="FOVH01000012">
    <property type="protein sequence ID" value="SFP21646.1"/>
    <property type="molecule type" value="Genomic_DNA"/>
</dbReference>
<dbReference type="SUPFAM" id="SSF47203">
    <property type="entry name" value="Acyl-CoA dehydrogenase C-terminal domain-like"/>
    <property type="match status" value="1"/>
</dbReference>
<dbReference type="RefSeq" id="WP_033329954.1">
    <property type="nucleotide sequence ID" value="NZ_FOVH01000012.1"/>
</dbReference>
<dbReference type="InterPro" id="IPR006089">
    <property type="entry name" value="Acyl-CoA_DH_CS"/>
</dbReference>
<dbReference type="InterPro" id="IPR036250">
    <property type="entry name" value="AcylCo_DH-like_C"/>
</dbReference>
<keyword evidence="3" id="KW-0560">Oxidoreductase</keyword>
<gene>
    <name evidence="6" type="ORF">SAMN04489713_112175</name>
</gene>
<dbReference type="Pfam" id="PF02771">
    <property type="entry name" value="Acyl-CoA_dh_N"/>
    <property type="match status" value="1"/>
</dbReference>
<dbReference type="GO" id="GO:0050660">
    <property type="term" value="F:flavin adenine dinucleotide binding"/>
    <property type="evidence" value="ECO:0007669"/>
    <property type="project" value="InterPro"/>
</dbReference>
<feature type="domain" description="Acyl-CoA dehydrogenase/oxidase N-terminal" evidence="5">
    <location>
        <begin position="12"/>
        <end position="120"/>
    </location>
</feature>
<dbReference type="Gene3D" id="1.20.140.10">
    <property type="entry name" value="Butyryl-CoA Dehydrogenase, subunit A, domain 3"/>
    <property type="match status" value="1"/>
</dbReference>
<dbReference type="InterPro" id="IPR052161">
    <property type="entry name" value="Mycobact_Acyl-CoA_DH"/>
</dbReference>
<dbReference type="PROSITE" id="PS00072">
    <property type="entry name" value="ACYL_COA_DH_1"/>
    <property type="match status" value="1"/>
</dbReference>
<dbReference type="eggNOG" id="COG1960">
    <property type="taxonomic scope" value="Bacteria"/>
</dbReference>
<comment type="cofactor">
    <cofactor evidence="1">
        <name>FAD</name>
        <dbReference type="ChEBI" id="CHEBI:57692"/>
    </cofactor>
</comment>
<dbReference type="InterPro" id="IPR013786">
    <property type="entry name" value="AcylCoA_DH/ox_N"/>
</dbReference>
<dbReference type="Proteomes" id="UP000183413">
    <property type="component" value="Unassembled WGS sequence"/>
</dbReference>
<reference evidence="6 7" key="1">
    <citation type="submission" date="2016-10" db="EMBL/GenBank/DDBJ databases">
        <authorList>
            <person name="de Groot N.N."/>
        </authorList>
    </citation>
    <scope>NUCLEOTIDE SEQUENCE [LARGE SCALE GENOMIC DNA]</scope>
    <source>
        <strain evidence="6 7">DSM 43067</strain>
    </source>
</reference>
<sequence length="373" mass="40584">MSGVDAGALARLRGEVRAFLAEQLAAGTFEPGVDSWLAGFSREFTRELGRRGWIGMVWPTEYGGHGRTARERFTVMEELLAAGAPVSAYWAGDRQVGPSLLRHGSEEQKRRFLPAMAAGETLFCLGLSEPDSGSDLASVRTTATKQADGSWVVSGTKLWTSGAHHKDYMLTLCRSLPGSSRHDGLSQLIIDLRAPGVVVRPVLLLSGEHHFNEVFLDEVRVPAGMLLGTENGAWAQVSTELADERSGPERYMSTMMLIRAYAEEPVEHTRNREETIGSLVSQLWSVRALSLQVVERVARGETPSVQAATSKDVGTTFEQDSIDIVRRGLARPPEPGSRLDVLLGQGIRHSPGFTLRGGTTQVLRSVIAKRLGL</sequence>
<evidence type="ECO:0000313" key="7">
    <source>
        <dbReference type="Proteomes" id="UP000183413"/>
    </source>
</evidence>
<name>A0A1I5NJY7_9ACTN</name>
<dbReference type="Pfam" id="PF02770">
    <property type="entry name" value="Acyl-CoA_dh_M"/>
    <property type="match status" value="1"/>
</dbReference>
<keyword evidence="7" id="KW-1185">Reference proteome</keyword>
<evidence type="ECO:0000256" key="2">
    <source>
        <dbReference type="ARBA" id="ARBA00022630"/>
    </source>
</evidence>
<evidence type="ECO:0000259" key="4">
    <source>
        <dbReference type="Pfam" id="PF02770"/>
    </source>
</evidence>
<dbReference type="InterPro" id="IPR046373">
    <property type="entry name" value="Acyl-CoA_Oxase/DH_mid-dom_sf"/>
</dbReference>
<keyword evidence="2" id="KW-0285">Flavoprotein</keyword>
<organism evidence="6 7">
    <name type="scientific">Actinomadura madurae</name>
    <dbReference type="NCBI Taxonomy" id="1993"/>
    <lineage>
        <taxon>Bacteria</taxon>
        <taxon>Bacillati</taxon>
        <taxon>Actinomycetota</taxon>
        <taxon>Actinomycetes</taxon>
        <taxon>Streptosporangiales</taxon>
        <taxon>Thermomonosporaceae</taxon>
        <taxon>Actinomadura</taxon>
    </lineage>
</organism>
<dbReference type="SUPFAM" id="SSF56645">
    <property type="entry name" value="Acyl-CoA dehydrogenase NM domain-like"/>
    <property type="match status" value="1"/>
</dbReference>
<dbReference type="InterPro" id="IPR006091">
    <property type="entry name" value="Acyl-CoA_Oxase/DH_mid-dom"/>
</dbReference>
<dbReference type="Gene3D" id="1.10.540.10">
    <property type="entry name" value="Acyl-CoA dehydrogenase/oxidase, N-terminal domain"/>
    <property type="match status" value="1"/>
</dbReference>
<evidence type="ECO:0000259" key="5">
    <source>
        <dbReference type="Pfam" id="PF02771"/>
    </source>
</evidence>
<dbReference type="GO" id="GO:0003995">
    <property type="term" value="F:acyl-CoA dehydrogenase activity"/>
    <property type="evidence" value="ECO:0007669"/>
    <property type="project" value="InterPro"/>
</dbReference>
<dbReference type="PANTHER" id="PTHR43292:SF4">
    <property type="entry name" value="ACYL-COA DEHYDROGENASE FADE34"/>
    <property type="match status" value="1"/>
</dbReference>
<protein>
    <submittedName>
        <fullName evidence="6">Acyl-CoA dehydrogenase</fullName>
    </submittedName>
</protein>
<accession>A0A1I5NJY7</accession>
<dbReference type="PANTHER" id="PTHR43292">
    <property type="entry name" value="ACYL-COA DEHYDROGENASE"/>
    <property type="match status" value="1"/>
</dbReference>
<evidence type="ECO:0000313" key="6">
    <source>
        <dbReference type="EMBL" id="SFP21646.1"/>
    </source>
</evidence>
<dbReference type="GO" id="GO:0005886">
    <property type="term" value="C:plasma membrane"/>
    <property type="evidence" value="ECO:0007669"/>
    <property type="project" value="TreeGrafter"/>
</dbReference>
<dbReference type="InterPro" id="IPR009100">
    <property type="entry name" value="AcylCoA_DH/oxidase_NM_dom_sf"/>
</dbReference>